<evidence type="ECO:0000256" key="2">
    <source>
        <dbReference type="ARBA" id="ARBA00006454"/>
    </source>
</evidence>
<dbReference type="InterPro" id="IPR008422">
    <property type="entry name" value="KN_HD"/>
</dbReference>
<name>A0A2G9H2F5_9LAMI</name>
<accession>A0A2G9H2F5</accession>
<dbReference type="FunFam" id="1.10.10.60:FF:000117">
    <property type="entry name" value="BEL1-like homeodomain protein 9"/>
    <property type="match status" value="1"/>
</dbReference>
<feature type="region of interest" description="Disordered" evidence="9">
    <location>
        <begin position="482"/>
        <end position="502"/>
    </location>
</feature>
<evidence type="ECO:0000256" key="7">
    <source>
        <dbReference type="ARBA" id="ARBA00023242"/>
    </source>
</evidence>
<dbReference type="Proteomes" id="UP000231279">
    <property type="component" value="Unassembled WGS sequence"/>
</dbReference>
<dbReference type="CDD" id="cd00086">
    <property type="entry name" value="homeodomain"/>
    <property type="match status" value="1"/>
</dbReference>
<reference evidence="12" key="1">
    <citation type="journal article" date="2018" name="Gigascience">
        <title>Genome assembly of the Pink Ipe (Handroanthus impetiginosus, Bignoniaceae), a highly valued, ecologically keystone Neotropical timber forest tree.</title>
        <authorList>
            <person name="Silva-Junior O.B."/>
            <person name="Grattapaglia D."/>
            <person name="Novaes E."/>
            <person name="Collevatti R.G."/>
        </authorList>
    </citation>
    <scope>NUCLEOTIDE SEQUENCE [LARGE SCALE GENOMIC DNA]</scope>
    <source>
        <strain evidence="12">cv. UFG-1</strain>
    </source>
</reference>
<feature type="domain" description="Homeobox" evidence="10">
    <location>
        <begin position="366"/>
        <end position="429"/>
    </location>
</feature>
<evidence type="ECO:0000256" key="4">
    <source>
        <dbReference type="ARBA" id="ARBA00023125"/>
    </source>
</evidence>
<evidence type="ECO:0000259" key="10">
    <source>
        <dbReference type="PROSITE" id="PS50071"/>
    </source>
</evidence>
<evidence type="ECO:0000313" key="12">
    <source>
        <dbReference type="Proteomes" id="UP000231279"/>
    </source>
</evidence>
<keyword evidence="6" id="KW-0804">Transcription</keyword>
<dbReference type="PROSITE" id="PS50071">
    <property type="entry name" value="HOMEOBOX_2"/>
    <property type="match status" value="1"/>
</dbReference>
<dbReference type="OrthoDB" id="10056939at2759"/>
<dbReference type="SUPFAM" id="SSF46689">
    <property type="entry name" value="Homeodomain-like"/>
    <property type="match status" value="1"/>
</dbReference>
<dbReference type="EMBL" id="NKXS01002896">
    <property type="protein sequence ID" value="PIN11671.1"/>
    <property type="molecule type" value="Genomic_DNA"/>
</dbReference>
<feature type="DNA-binding region" description="Homeobox" evidence="8">
    <location>
        <begin position="368"/>
        <end position="430"/>
    </location>
</feature>
<protein>
    <submittedName>
        <fullName evidence="11">Transcription factor MEIS1</fullName>
    </submittedName>
</protein>
<dbReference type="Pfam" id="PF05920">
    <property type="entry name" value="Homeobox_KN"/>
    <property type="match status" value="1"/>
</dbReference>
<dbReference type="InterPro" id="IPR001356">
    <property type="entry name" value="HD"/>
</dbReference>
<dbReference type="GO" id="GO:0006355">
    <property type="term" value="P:regulation of DNA-templated transcription"/>
    <property type="evidence" value="ECO:0007669"/>
    <property type="project" value="InterPro"/>
</dbReference>
<dbReference type="Gene3D" id="1.10.10.60">
    <property type="entry name" value="Homeodomain-like"/>
    <property type="match status" value="1"/>
</dbReference>
<gene>
    <name evidence="11" type="ORF">CDL12_15718</name>
</gene>
<feature type="region of interest" description="Disordered" evidence="9">
    <location>
        <begin position="331"/>
        <end position="357"/>
    </location>
</feature>
<evidence type="ECO:0000256" key="3">
    <source>
        <dbReference type="ARBA" id="ARBA00023015"/>
    </source>
</evidence>
<dbReference type="AlphaFoldDB" id="A0A2G9H2F5"/>
<dbReference type="STRING" id="429701.A0A2G9H2F5"/>
<dbReference type="SMART" id="SM00574">
    <property type="entry name" value="POX"/>
    <property type="match status" value="1"/>
</dbReference>
<comment type="similarity">
    <text evidence="2">Belongs to the TALE/BELL homeobox family.</text>
</comment>
<feature type="region of interest" description="Disordered" evidence="9">
    <location>
        <begin position="439"/>
        <end position="459"/>
    </location>
</feature>
<proteinExistence type="inferred from homology"/>
<keyword evidence="5 8" id="KW-0371">Homeobox</keyword>
<comment type="caution">
    <text evidence="11">The sequence shown here is derived from an EMBL/GenBank/DDBJ whole genome shotgun (WGS) entry which is preliminary data.</text>
</comment>
<evidence type="ECO:0000256" key="5">
    <source>
        <dbReference type="ARBA" id="ARBA00023155"/>
    </source>
</evidence>
<dbReference type="GO" id="GO:0003677">
    <property type="term" value="F:DNA binding"/>
    <property type="evidence" value="ECO:0007669"/>
    <property type="project" value="UniProtKB-UniRule"/>
</dbReference>
<evidence type="ECO:0000256" key="9">
    <source>
        <dbReference type="SAM" id="MobiDB-lite"/>
    </source>
</evidence>
<comment type="subcellular location">
    <subcellularLocation>
        <location evidence="1 8">Nucleus</location>
    </subcellularLocation>
</comment>
<dbReference type="GO" id="GO:0005634">
    <property type="term" value="C:nucleus"/>
    <property type="evidence" value="ECO:0007669"/>
    <property type="project" value="UniProtKB-SubCell"/>
</dbReference>
<keyword evidence="3" id="KW-0805">Transcription regulation</keyword>
<organism evidence="11 12">
    <name type="scientific">Handroanthus impetiginosus</name>
    <dbReference type="NCBI Taxonomy" id="429701"/>
    <lineage>
        <taxon>Eukaryota</taxon>
        <taxon>Viridiplantae</taxon>
        <taxon>Streptophyta</taxon>
        <taxon>Embryophyta</taxon>
        <taxon>Tracheophyta</taxon>
        <taxon>Spermatophyta</taxon>
        <taxon>Magnoliopsida</taxon>
        <taxon>eudicotyledons</taxon>
        <taxon>Gunneridae</taxon>
        <taxon>Pentapetalae</taxon>
        <taxon>asterids</taxon>
        <taxon>lamiids</taxon>
        <taxon>Lamiales</taxon>
        <taxon>Bignoniaceae</taxon>
        <taxon>Crescentiina</taxon>
        <taxon>Tabebuia alliance</taxon>
        <taxon>Handroanthus</taxon>
    </lineage>
</organism>
<evidence type="ECO:0000313" key="11">
    <source>
        <dbReference type="EMBL" id="PIN11671.1"/>
    </source>
</evidence>
<keyword evidence="7 8" id="KW-0539">Nucleus</keyword>
<dbReference type="PANTHER" id="PTHR11850">
    <property type="entry name" value="HOMEOBOX PROTEIN TRANSCRIPTION FACTORS"/>
    <property type="match status" value="1"/>
</dbReference>
<sequence length="588" mass="64976">MAEGFEPYHVPQQSRRDKLRVNNQGCVENLHSCAPLVPLYDPSLISSDLINSGANVRQSFNLGSNTSVGVKEEGVNLMGFAGGVNTNHIFVDPQLSVQLNPSTIQDINGNPYVYYRGVLDEPFGNEVVYKPESNSGQSLSLSLSSHHSNLPLELNLQRYDFSNNNKVSGGYFVASNGCPNSVELSKSSVPLGPFTGYASVLKGSRFLKPAQQLLEELCDVGRGIYAEKNGADSTLLDPPPLESGIVDDSLSSIDGVEQTRKKSRLLSMLDEVYKRYKQYYQQMQAAVAAFESVAGLSGAAPFANLALKAMSKHFRSLKDAITDQLQFTSKSNGKMNSEREEAQRLENSGRGTYGQRPFQSSGFVDQPVWRPQRGLPERAVTVLRAWLFEHFLHPYPTDTDKIMLAKQTGLSRNQVSNWFINARVRLWKPMVEEIHMLETRQNQKPSQTNEQQPPNTLNDHLPTGCSTECENASTSIQKTGEFHLKRSREEANETSRGNEGPMRLPYENLLQNPHQLGIGVSNGGVSLTLGLHQNGVGLSSDSYPMNAARRFGLDSHGEGYVVSGFAAQNRQFGRDHVMDGQLMHDFVG</sequence>
<dbReference type="InterPro" id="IPR050224">
    <property type="entry name" value="TALE_homeobox"/>
</dbReference>
<evidence type="ECO:0000256" key="6">
    <source>
        <dbReference type="ARBA" id="ARBA00023163"/>
    </source>
</evidence>
<dbReference type="InterPro" id="IPR009057">
    <property type="entry name" value="Homeodomain-like_sf"/>
</dbReference>
<dbReference type="InterPro" id="IPR006563">
    <property type="entry name" value="POX_dom"/>
</dbReference>
<feature type="compositionally biased region" description="Basic and acidic residues" evidence="9">
    <location>
        <begin position="482"/>
        <end position="493"/>
    </location>
</feature>
<evidence type="ECO:0000256" key="8">
    <source>
        <dbReference type="PROSITE-ProRule" id="PRU00108"/>
    </source>
</evidence>
<dbReference type="Pfam" id="PF07526">
    <property type="entry name" value="POX"/>
    <property type="match status" value="1"/>
</dbReference>
<evidence type="ECO:0000256" key="1">
    <source>
        <dbReference type="ARBA" id="ARBA00004123"/>
    </source>
</evidence>
<dbReference type="SMART" id="SM00389">
    <property type="entry name" value="HOX"/>
    <property type="match status" value="1"/>
</dbReference>
<keyword evidence="4 8" id="KW-0238">DNA-binding</keyword>
<keyword evidence="12" id="KW-1185">Reference proteome</keyword>